<reference evidence="1 2" key="1">
    <citation type="submission" date="2018-12" db="EMBL/GenBank/DDBJ databases">
        <authorList>
            <consortium name="Pathogen Informatics"/>
        </authorList>
    </citation>
    <scope>NUCLEOTIDE SEQUENCE [LARGE SCALE GENOMIC DNA]</scope>
    <source>
        <strain evidence="1 2">NCTC13635</strain>
    </source>
</reference>
<proteinExistence type="predicted"/>
<dbReference type="Proteomes" id="UP000282433">
    <property type="component" value="Chromosome"/>
</dbReference>
<organism evidence="1 2">
    <name type="scientific">Klebsiella pneumoniae</name>
    <dbReference type="NCBI Taxonomy" id="573"/>
    <lineage>
        <taxon>Bacteria</taxon>
        <taxon>Pseudomonadati</taxon>
        <taxon>Pseudomonadota</taxon>
        <taxon>Gammaproteobacteria</taxon>
        <taxon>Enterobacterales</taxon>
        <taxon>Enterobacteriaceae</taxon>
        <taxon>Klebsiella/Raoultella group</taxon>
        <taxon>Klebsiella</taxon>
        <taxon>Klebsiella pneumoniae complex</taxon>
    </lineage>
</organism>
<accession>A0A447RSP6</accession>
<dbReference type="EMBL" id="LR134162">
    <property type="protein sequence ID" value="VEB02797.1"/>
    <property type="molecule type" value="Genomic_DNA"/>
</dbReference>
<name>A0A447RSP6_KLEPN</name>
<evidence type="ECO:0000313" key="2">
    <source>
        <dbReference type="Proteomes" id="UP000282433"/>
    </source>
</evidence>
<dbReference type="AlphaFoldDB" id="A0A447RSP6"/>
<evidence type="ECO:0000313" key="1">
    <source>
        <dbReference type="EMBL" id="VEB02797.1"/>
    </source>
</evidence>
<protein>
    <submittedName>
        <fullName evidence="1">Uncharacterized protein</fullName>
    </submittedName>
</protein>
<sequence length="64" mass="7165">MEYGGSSGWIAIFTPTSSQTGNHRLQKINQVLPQLLIIHRAIFGKQGLHLRQPFRLPARQGEAV</sequence>
<gene>
    <name evidence="1" type="ORF">NCTC13635_03139</name>
</gene>